<evidence type="ECO:0000256" key="3">
    <source>
        <dbReference type="RuleBase" id="RU000363"/>
    </source>
</evidence>
<dbReference type="PIRSF" id="PIRSF000126">
    <property type="entry name" value="11-beta-HSD1"/>
    <property type="match status" value="1"/>
</dbReference>
<dbReference type="RefSeq" id="WP_254419182.1">
    <property type="nucleotide sequence ID" value="NZ_BAAAJB010000002.1"/>
</dbReference>
<evidence type="ECO:0000256" key="2">
    <source>
        <dbReference type="ARBA" id="ARBA00023002"/>
    </source>
</evidence>
<dbReference type="SMART" id="SM00822">
    <property type="entry name" value="PKS_KR"/>
    <property type="match status" value="1"/>
</dbReference>
<evidence type="ECO:0000256" key="4">
    <source>
        <dbReference type="SAM" id="MobiDB-lite"/>
    </source>
</evidence>
<dbReference type="PRINTS" id="PR00080">
    <property type="entry name" value="SDRFAMILY"/>
</dbReference>
<dbReference type="Pfam" id="PF00106">
    <property type="entry name" value="adh_short"/>
    <property type="match status" value="1"/>
</dbReference>
<dbReference type="InterPro" id="IPR002347">
    <property type="entry name" value="SDR_fam"/>
</dbReference>
<evidence type="ECO:0000313" key="7">
    <source>
        <dbReference type="Proteomes" id="UP001055940"/>
    </source>
</evidence>
<evidence type="ECO:0000256" key="1">
    <source>
        <dbReference type="ARBA" id="ARBA00006484"/>
    </source>
</evidence>
<evidence type="ECO:0000313" key="6">
    <source>
        <dbReference type="EMBL" id="USY20048.1"/>
    </source>
</evidence>
<sequence length="285" mass="29681">MSDAANTPAPDPSPSAPDSPEHSRTALVTGASSGIGEEYARRLGQRGYDLVVVARRGELLAALADEIRERYGTGVEVISADLGSAEGVMAVAERLAADGSGDLAPIDLLVNNAGRGDGGVFAEQDPAEIDAMIDLNVRAVLQLARAVLPVQTARRAAGYDGKLGVVNVASMAGEIPANPGGSVYGAGKKFVTLWSESVAAEVRKQGVHVTAVLPGFVRTDMTRGVQEQGMPAFAFVPKEHIVRDSLVAWSAGRPVVVPGAQYKTAAGILRLLPRPLVRAVARRMA</sequence>
<dbReference type="Proteomes" id="UP001055940">
    <property type="component" value="Chromosome"/>
</dbReference>
<keyword evidence="7" id="KW-1185">Reference proteome</keyword>
<dbReference type="PRINTS" id="PR00081">
    <property type="entry name" value="GDHRDH"/>
</dbReference>
<proteinExistence type="inferred from homology"/>
<organism evidence="6 7">
    <name type="scientific">Nocardiopsis exhalans</name>
    <dbReference type="NCBI Taxonomy" id="163604"/>
    <lineage>
        <taxon>Bacteria</taxon>
        <taxon>Bacillati</taxon>
        <taxon>Actinomycetota</taxon>
        <taxon>Actinomycetes</taxon>
        <taxon>Streptosporangiales</taxon>
        <taxon>Nocardiopsidaceae</taxon>
        <taxon>Nocardiopsis</taxon>
    </lineage>
</organism>
<dbReference type="SUPFAM" id="SSF51735">
    <property type="entry name" value="NAD(P)-binding Rossmann-fold domains"/>
    <property type="match status" value="1"/>
</dbReference>
<dbReference type="InterPro" id="IPR036291">
    <property type="entry name" value="NAD(P)-bd_dom_sf"/>
</dbReference>
<dbReference type="PANTHER" id="PTHR42901:SF1">
    <property type="entry name" value="ALCOHOL DEHYDROGENASE"/>
    <property type="match status" value="1"/>
</dbReference>
<feature type="domain" description="Ketoreductase" evidence="5">
    <location>
        <begin position="24"/>
        <end position="219"/>
    </location>
</feature>
<comment type="similarity">
    <text evidence="1 3">Belongs to the short-chain dehydrogenases/reductases (SDR) family.</text>
</comment>
<keyword evidence="2" id="KW-0560">Oxidoreductase</keyword>
<dbReference type="PANTHER" id="PTHR42901">
    <property type="entry name" value="ALCOHOL DEHYDROGENASE"/>
    <property type="match status" value="1"/>
</dbReference>
<accession>A0ABY5DA01</accession>
<feature type="region of interest" description="Disordered" evidence="4">
    <location>
        <begin position="1"/>
        <end position="26"/>
    </location>
</feature>
<dbReference type="InterPro" id="IPR057326">
    <property type="entry name" value="KR_dom"/>
</dbReference>
<protein>
    <submittedName>
        <fullName evidence="6">SDR family oxidoreductase</fullName>
    </submittedName>
</protein>
<gene>
    <name evidence="6" type="ORF">NE857_33305</name>
</gene>
<dbReference type="EMBL" id="CP099837">
    <property type="protein sequence ID" value="USY20048.1"/>
    <property type="molecule type" value="Genomic_DNA"/>
</dbReference>
<evidence type="ECO:0000259" key="5">
    <source>
        <dbReference type="SMART" id="SM00822"/>
    </source>
</evidence>
<reference evidence="6" key="1">
    <citation type="submission" date="2022-06" db="EMBL/GenBank/DDBJ databases">
        <authorList>
            <person name="Ping M."/>
        </authorList>
    </citation>
    <scope>NUCLEOTIDE SEQUENCE</scope>
    <source>
        <strain evidence="6">JCM11759T</strain>
    </source>
</reference>
<dbReference type="Gene3D" id="3.40.50.720">
    <property type="entry name" value="NAD(P)-binding Rossmann-like Domain"/>
    <property type="match status" value="1"/>
</dbReference>
<name>A0ABY5DA01_9ACTN</name>